<feature type="non-terminal residue" evidence="1">
    <location>
        <position position="115"/>
    </location>
</feature>
<protein>
    <submittedName>
        <fullName evidence="1">Uncharacterized protein</fullName>
    </submittedName>
</protein>
<gene>
    <name evidence="1" type="ORF">EJ02DRAFT_299479</name>
</gene>
<evidence type="ECO:0000313" key="1">
    <source>
        <dbReference type="EMBL" id="KAF1940153.1"/>
    </source>
</evidence>
<reference evidence="1" key="1">
    <citation type="journal article" date="2020" name="Stud. Mycol.">
        <title>101 Dothideomycetes genomes: a test case for predicting lifestyles and emergence of pathogens.</title>
        <authorList>
            <person name="Haridas S."/>
            <person name="Albert R."/>
            <person name="Binder M."/>
            <person name="Bloem J."/>
            <person name="Labutti K."/>
            <person name="Salamov A."/>
            <person name="Andreopoulos B."/>
            <person name="Baker S."/>
            <person name="Barry K."/>
            <person name="Bills G."/>
            <person name="Bluhm B."/>
            <person name="Cannon C."/>
            <person name="Castanera R."/>
            <person name="Culley D."/>
            <person name="Daum C."/>
            <person name="Ezra D."/>
            <person name="Gonzalez J."/>
            <person name="Henrissat B."/>
            <person name="Kuo A."/>
            <person name="Liang C."/>
            <person name="Lipzen A."/>
            <person name="Lutzoni F."/>
            <person name="Magnuson J."/>
            <person name="Mondo S."/>
            <person name="Nolan M."/>
            <person name="Ohm R."/>
            <person name="Pangilinan J."/>
            <person name="Park H.-J."/>
            <person name="Ramirez L."/>
            <person name="Alfaro M."/>
            <person name="Sun H."/>
            <person name="Tritt A."/>
            <person name="Yoshinaga Y."/>
            <person name="Zwiers L.-H."/>
            <person name="Turgeon B."/>
            <person name="Goodwin S."/>
            <person name="Spatafora J."/>
            <person name="Crous P."/>
            <person name="Grigoriev I."/>
        </authorList>
    </citation>
    <scope>NUCLEOTIDE SEQUENCE</scope>
    <source>
        <strain evidence="1">CBS 161.51</strain>
    </source>
</reference>
<dbReference type="AlphaFoldDB" id="A0A6A5SJ49"/>
<dbReference type="Proteomes" id="UP000800038">
    <property type="component" value="Unassembled WGS sequence"/>
</dbReference>
<evidence type="ECO:0000313" key="2">
    <source>
        <dbReference type="Proteomes" id="UP000800038"/>
    </source>
</evidence>
<name>A0A6A5SJ49_9PLEO</name>
<proteinExistence type="predicted"/>
<organism evidence="1 2">
    <name type="scientific">Clathrospora elynae</name>
    <dbReference type="NCBI Taxonomy" id="706981"/>
    <lineage>
        <taxon>Eukaryota</taxon>
        <taxon>Fungi</taxon>
        <taxon>Dikarya</taxon>
        <taxon>Ascomycota</taxon>
        <taxon>Pezizomycotina</taxon>
        <taxon>Dothideomycetes</taxon>
        <taxon>Pleosporomycetidae</taxon>
        <taxon>Pleosporales</taxon>
        <taxon>Diademaceae</taxon>
        <taxon>Clathrospora</taxon>
    </lineage>
</organism>
<accession>A0A6A5SJ49</accession>
<sequence length="115" mass="13210">MTGCEWAGRCKKELNTEIAEYGWRLTVEVPHHNHNRAIGRAAFAQNRKRDAALLCRIKAMYLQHDTASKMLNTFLAESVTSTNLKLYDINNEVQKLRRFDLAGQTEIEALLSFLE</sequence>
<dbReference type="EMBL" id="ML976068">
    <property type="protein sequence ID" value="KAF1940153.1"/>
    <property type="molecule type" value="Genomic_DNA"/>
</dbReference>
<dbReference type="OrthoDB" id="3690943at2759"/>
<keyword evidence="2" id="KW-1185">Reference proteome</keyword>